<proteinExistence type="predicted"/>
<dbReference type="Pfam" id="PF20167">
    <property type="entry name" value="Transposase_32"/>
    <property type="match status" value="1"/>
</dbReference>
<keyword evidence="5" id="KW-1185">Reference proteome</keyword>
<dbReference type="InterPro" id="IPR046796">
    <property type="entry name" value="Transposase_32_dom"/>
</dbReference>
<organism evidence="4 5">
    <name type="scientific">Abeliophyllum distichum</name>
    <dbReference type="NCBI Taxonomy" id="126358"/>
    <lineage>
        <taxon>Eukaryota</taxon>
        <taxon>Viridiplantae</taxon>
        <taxon>Streptophyta</taxon>
        <taxon>Embryophyta</taxon>
        <taxon>Tracheophyta</taxon>
        <taxon>Spermatophyta</taxon>
        <taxon>Magnoliopsida</taxon>
        <taxon>eudicotyledons</taxon>
        <taxon>Gunneridae</taxon>
        <taxon>Pentapetalae</taxon>
        <taxon>asterids</taxon>
        <taxon>lamiids</taxon>
        <taxon>Lamiales</taxon>
        <taxon>Oleaceae</taxon>
        <taxon>Forsythieae</taxon>
        <taxon>Abeliophyllum</taxon>
    </lineage>
</organism>
<gene>
    <name evidence="4" type="ORF">Adt_38697</name>
</gene>
<evidence type="ECO:0000313" key="5">
    <source>
        <dbReference type="Proteomes" id="UP001604336"/>
    </source>
</evidence>
<keyword evidence="1" id="KW-0175">Coiled coil</keyword>
<evidence type="ECO:0000256" key="1">
    <source>
        <dbReference type="SAM" id="Coils"/>
    </source>
</evidence>
<feature type="coiled-coil region" evidence="1">
    <location>
        <begin position="201"/>
        <end position="228"/>
    </location>
</feature>
<evidence type="ECO:0000256" key="2">
    <source>
        <dbReference type="SAM" id="MobiDB-lite"/>
    </source>
</evidence>
<comment type="caution">
    <text evidence="4">The sequence shown here is derived from an EMBL/GenBank/DDBJ whole genome shotgun (WGS) entry which is preliminary data.</text>
</comment>
<evidence type="ECO:0000259" key="3">
    <source>
        <dbReference type="Pfam" id="PF20167"/>
    </source>
</evidence>
<reference evidence="5" key="1">
    <citation type="submission" date="2024-07" db="EMBL/GenBank/DDBJ databases">
        <title>Two chromosome-level genome assemblies of Korean endemic species Abeliophyllum distichum and Forsythia ovata (Oleaceae).</title>
        <authorList>
            <person name="Jang H."/>
        </authorList>
    </citation>
    <scope>NUCLEOTIDE SEQUENCE [LARGE SCALE GENOMIC DNA]</scope>
</reference>
<dbReference type="AlphaFoldDB" id="A0ABD1Q748"/>
<dbReference type="Proteomes" id="UP001604336">
    <property type="component" value="Unassembled WGS sequence"/>
</dbReference>
<accession>A0ABD1Q748</accession>
<sequence length="259" mass="29755">MTNFNLQITEEKEEHAYEKYVRGVWVSFSPDVIGHFYNVDEGSEAPTIINWNDVARVIYSIDNHKLWPQSNVVRHGDMSDELRLLHTFMASNITLTIRLTEIYLSRTTMLYQLATGHDLKFKEHIFNTNTDLASNPKSRSKIIFLGLISTLCKQSKRLAAELEEKDEEESPANVDEPVESDTPILSQSIRRRGRLNFGPVLDSIQAILQTHTSELQRQEELIATLRSMGEGQRGDHHELLAMFGRLNQHHFPLLHFDAS</sequence>
<evidence type="ECO:0000313" key="4">
    <source>
        <dbReference type="EMBL" id="KAL2470561.1"/>
    </source>
</evidence>
<feature type="domain" description="Putative plant transposon protein" evidence="3">
    <location>
        <begin position="11"/>
        <end position="155"/>
    </location>
</feature>
<dbReference type="EMBL" id="JBFOLK010000012">
    <property type="protein sequence ID" value="KAL2470561.1"/>
    <property type="molecule type" value="Genomic_DNA"/>
</dbReference>
<protein>
    <recommendedName>
        <fullName evidence="3">Putative plant transposon protein domain-containing protein</fullName>
    </recommendedName>
</protein>
<feature type="region of interest" description="Disordered" evidence="2">
    <location>
        <begin position="163"/>
        <end position="185"/>
    </location>
</feature>
<name>A0ABD1Q748_9LAMI</name>